<dbReference type="SUPFAM" id="SSF52540">
    <property type="entry name" value="P-loop containing nucleoside triphosphate hydrolases"/>
    <property type="match status" value="2"/>
</dbReference>
<evidence type="ECO:0000256" key="8">
    <source>
        <dbReference type="ARBA" id="ARBA00023125"/>
    </source>
</evidence>
<dbReference type="NCBIfam" id="NF008168">
    <property type="entry name" value="PRK10917.2-2"/>
    <property type="match status" value="1"/>
</dbReference>
<keyword evidence="5 15" id="KW-0378">Hydrolase</keyword>
<dbReference type="InterPro" id="IPR001650">
    <property type="entry name" value="Helicase_C-like"/>
</dbReference>
<dbReference type="Proteomes" id="UP001165423">
    <property type="component" value="Unassembled WGS sequence"/>
</dbReference>
<reference evidence="18 19" key="1">
    <citation type="submission" date="2022-03" db="EMBL/GenBank/DDBJ databases">
        <title>Luteimonas soily sp. nov., a novel bacterium isolated from the soil.</title>
        <authorList>
            <person name="Zhang X."/>
        </authorList>
    </citation>
    <scope>NUCLEOTIDE SEQUENCE [LARGE SCALE GENOMIC DNA]</scope>
    <source>
        <strain evidence="18 19">50</strain>
    </source>
</reference>
<dbReference type="EMBL" id="JALGCL010000001">
    <property type="protein sequence ID" value="MCJ0825548.1"/>
    <property type="molecule type" value="Genomic_DNA"/>
</dbReference>
<evidence type="ECO:0000256" key="10">
    <source>
        <dbReference type="ARBA" id="ARBA00023204"/>
    </source>
</evidence>
<organism evidence="18 19">
    <name type="scientific">Cognatiluteimonas sedimenti</name>
    <dbReference type="NCBI Taxonomy" id="2927791"/>
    <lineage>
        <taxon>Bacteria</taxon>
        <taxon>Pseudomonadati</taxon>
        <taxon>Pseudomonadota</taxon>
        <taxon>Gammaproteobacteria</taxon>
        <taxon>Lysobacterales</taxon>
        <taxon>Lysobacteraceae</taxon>
        <taxon>Cognatiluteimonas</taxon>
    </lineage>
</organism>
<dbReference type="PROSITE" id="PS51194">
    <property type="entry name" value="HELICASE_CTER"/>
    <property type="match status" value="1"/>
</dbReference>
<keyword evidence="7 15" id="KW-0067">ATP-binding</keyword>
<dbReference type="GO" id="GO:0016787">
    <property type="term" value="F:hydrolase activity"/>
    <property type="evidence" value="ECO:0007669"/>
    <property type="project" value="UniProtKB-KW"/>
</dbReference>
<dbReference type="Pfam" id="PF19833">
    <property type="entry name" value="RecG_dom3_C"/>
    <property type="match status" value="1"/>
</dbReference>
<feature type="domain" description="Helicase C-terminal" evidence="17">
    <location>
        <begin position="508"/>
        <end position="660"/>
    </location>
</feature>
<evidence type="ECO:0000256" key="4">
    <source>
        <dbReference type="ARBA" id="ARBA00022763"/>
    </source>
</evidence>
<dbReference type="InterPro" id="IPR014001">
    <property type="entry name" value="Helicase_ATP-bd"/>
</dbReference>
<evidence type="ECO:0000256" key="12">
    <source>
        <dbReference type="ARBA" id="ARBA00034617"/>
    </source>
</evidence>
<dbReference type="InterPro" id="IPR045562">
    <property type="entry name" value="RecG_dom3_C"/>
</dbReference>
<dbReference type="CDD" id="cd17992">
    <property type="entry name" value="DEXHc_RecG"/>
    <property type="match status" value="1"/>
</dbReference>
<dbReference type="InterPro" id="IPR033454">
    <property type="entry name" value="RecG_wedge"/>
</dbReference>
<dbReference type="InterPro" id="IPR004609">
    <property type="entry name" value="ATP-dep_DNA_helicase_RecG"/>
</dbReference>
<dbReference type="NCBIfam" id="TIGR00643">
    <property type="entry name" value="recG"/>
    <property type="match status" value="1"/>
</dbReference>
<gene>
    <name evidence="18" type="primary">recG</name>
    <name evidence="18" type="ORF">MQC88_06175</name>
</gene>
<evidence type="ECO:0000256" key="6">
    <source>
        <dbReference type="ARBA" id="ARBA00022806"/>
    </source>
</evidence>
<dbReference type="InterPro" id="IPR012340">
    <property type="entry name" value="NA-bd_OB-fold"/>
</dbReference>
<dbReference type="InterPro" id="IPR047112">
    <property type="entry name" value="RecG/Mfd"/>
</dbReference>
<evidence type="ECO:0000256" key="1">
    <source>
        <dbReference type="ARBA" id="ARBA00007504"/>
    </source>
</evidence>
<proteinExistence type="inferred from homology"/>
<dbReference type="InterPro" id="IPR027417">
    <property type="entry name" value="P-loop_NTPase"/>
</dbReference>
<evidence type="ECO:0000256" key="11">
    <source>
        <dbReference type="ARBA" id="ARBA00023235"/>
    </source>
</evidence>
<name>A0ABT0A3N3_9GAMM</name>
<evidence type="ECO:0000256" key="7">
    <source>
        <dbReference type="ARBA" id="ARBA00022840"/>
    </source>
</evidence>
<comment type="similarity">
    <text evidence="1 15">Belongs to the helicase family. RecG subfamily.</text>
</comment>
<accession>A0ABT0A3N3</accession>
<evidence type="ECO:0000256" key="13">
    <source>
        <dbReference type="ARBA" id="ARBA00034808"/>
    </source>
</evidence>
<dbReference type="SUPFAM" id="SSF50249">
    <property type="entry name" value="Nucleic acid-binding proteins"/>
    <property type="match status" value="1"/>
</dbReference>
<evidence type="ECO:0000256" key="3">
    <source>
        <dbReference type="ARBA" id="ARBA00022741"/>
    </source>
</evidence>
<evidence type="ECO:0000256" key="15">
    <source>
        <dbReference type="RuleBase" id="RU363016"/>
    </source>
</evidence>
<evidence type="ECO:0000256" key="5">
    <source>
        <dbReference type="ARBA" id="ARBA00022801"/>
    </source>
</evidence>
<keyword evidence="8" id="KW-0238">DNA-binding</keyword>
<dbReference type="SMART" id="SM00490">
    <property type="entry name" value="HELICc"/>
    <property type="match status" value="1"/>
</dbReference>
<dbReference type="Gene3D" id="2.40.50.140">
    <property type="entry name" value="Nucleic acid-binding proteins"/>
    <property type="match status" value="1"/>
</dbReference>
<evidence type="ECO:0000259" key="17">
    <source>
        <dbReference type="PROSITE" id="PS51194"/>
    </source>
</evidence>
<dbReference type="PANTHER" id="PTHR47964:SF1">
    <property type="entry name" value="ATP-DEPENDENT DNA HELICASE HOMOLOG RECG, CHLOROPLASTIC"/>
    <property type="match status" value="1"/>
</dbReference>
<keyword evidence="19" id="KW-1185">Reference proteome</keyword>
<comment type="function">
    <text evidence="15">Plays a critical role in recombination and DNA repair. Helps process Holliday junction intermediates to mature products by catalyzing branch migration. Has replication fork regression activity, unwinds stalled or blocked replication forks to make a HJ that can be resolved. Has a DNA unwinding activity characteristic of a DNA helicase with 3'-5' polarity.</text>
</comment>
<comment type="catalytic activity">
    <reaction evidence="12 15">
        <text>Couples ATP hydrolysis with the unwinding of duplex DNA by translocating in the 3'-5' direction.</text>
        <dbReference type="EC" id="5.6.2.4"/>
    </reaction>
</comment>
<evidence type="ECO:0000256" key="9">
    <source>
        <dbReference type="ARBA" id="ARBA00023172"/>
    </source>
</evidence>
<evidence type="ECO:0000313" key="19">
    <source>
        <dbReference type="Proteomes" id="UP001165423"/>
    </source>
</evidence>
<keyword evidence="6 15" id="KW-0347">Helicase</keyword>
<evidence type="ECO:0000256" key="14">
    <source>
        <dbReference type="ARBA" id="ARBA00048988"/>
    </source>
</evidence>
<evidence type="ECO:0000256" key="2">
    <source>
        <dbReference type="ARBA" id="ARBA00017846"/>
    </source>
</evidence>
<dbReference type="NCBIfam" id="NF008163">
    <property type="entry name" value="PRK10917.1-1"/>
    <property type="match status" value="1"/>
</dbReference>
<dbReference type="Pfam" id="PF00270">
    <property type="entry name" value="DEAD"/>
    <property type="match status" value="1"/>
</dbReference>
<dbReference type="GO" id="GO:0003678">
    <property type="term" value="F:DNA helicase activity"/>
    <property type="evidence" value="ECO:0007669"/>
    <property type="project" value="UniProtKB-EC"/>
</dbReference>
<dbReference type="PANTHER" id="PTHR47964">
    <property type="entry name" value="ATP-DEPENDENT DNA HELICASE HOMOLOG RECG, CHLOROPLASTIC"/>
    <property type="match status" value="1"/>
</dbReference>
<sequence>MARAGKRTAAVVAPSLSPAGEAPLASLPGVGPRVAEKLAARGLLTLQDLWLQLPWQYEDRTRITPIRALQPGVAAQVEGRVEAVERGFRYRPMLRVAIGDDSRATLVLRFFHFRAAQVAQFAPGARVRCYGTPRAGQHGLEIVHPSYRVLDPGDDALGDRLDPVYPAIEGLGPVSLRRLIALALDRLPEEDALELLPPHALAGLQLPSLRSALLTVHRPPQEADVAALLAGTHPAQRRLALEELLAHHLSLRRQRIALQQHAATPLANGGALVERLRASLPFALTAAQERVFAQVRRDLAQPRPMLRLVQGDVGSGKTVVAALAAMVAVGSGRQAALMAPTELLAEQHVANLRQWLEPLGVRVAWLAGKVLGKARRAALADVASGTAQVVVGTHALMQEGVVFADLALAIVDEQHRFGVHQRLALRDKGAAGDSGRVPHQLVMTATPIPRTLAMAAYADLDVSAIDELPPGRTPVQTVVLSAERRPELIQRIRTACAEGRQAYWVCTLIDESVETGASGHARPGPGGGPRIDAQAAQSTFEALSAALPELRVGLVHGRMKATEKQATMRAFKERALDLLVATTVIEVGVDVANASLMIVENAERLGLAQLHQLRGRVGRGSAASSCVLLYQPPLSALARQRLETMRETSDGFVIAEKDLALRGPGELLGTRQTGLAEFRLADLARDADLLPQVHALGEQLLAASPQVAERLVARWIGGAARYASA</sequence>
<dbReference type="SMART" id="SM00487">
    <property type="entry name" value="DEXDc"/>
    <property type="match status" value="1"/>
</dbReference>
<dbReference type="CDD" id="cd04488">
    <property type="entry name" value="RecG_wedge_OBF"/>
    <property type="match status" value="1"/>
</dbReference>
<dbReference type="PROSITE" id="PS51192">
    <property type="entry name" value="HELICASE_ATP_BIND_1"/>
    <property type="match status" value="1"/>
</dbReference>
<evidence type="ECO:0000313" key="18">
    <source>
        <dbReference type="EMBL" id="MCJ0825548.1"/>
    </source>
</evidence>
<comment type="caution">
    <text evidence="18">The sequence shown here is derived from an EMBL/GenBank/DDBJ whole genome shotgun (WGS) entry which is preliminary data.</text>
</comment>
<keyword evidence="4 15" id="KW-0227">DNA damage</keyword>
<keyword evidence="9 15" id="KW-0233">DNA recombination</keyword>
<keyword evidence="10 15" id="KW-0234">DNA repair</keyword>
<dbReference type="InterPro" id="IPR011545">
    <property type="entry name" value="DEAD/DEAH_box_helicase_dom"/>
</dbReference>
<dbReference type="RefSeq" id="WP_243319989.1">
    <property type="nucleotide sequence ID" value="NZ_JALGCL010000001.1"/>
</dbReference>
<keyword evidence="11" id="KW-0413">Isomerase</keyword>
<dbReference type="Pfam" id="PF00271">
    <property type="entry name" value="Helicase_C"/>
    <property type="match status" value="1"/>
</dbReference>
<dbReference type="Pfam" id="PF17191">
    <property type="entry name" value="RecG_wedge"/>
    <property type="match status" value="1"/>
</dbReference>
<dbReference type="Gene3D" id="3.40.50.300">
    <property type="entry name" value="P-loop containing nucleotide triphosphate hydrolases"/>
    <property type="match status" value="2"/>
</dbReference>
<comment type="catalytic activity">
    <reaction evidence="14 15">
        <text>ATP + H2O = ADP + phosphate + H(+)</text>
        <dbReference type="Rhea" id="RHEA:13065"/>
        <dbReference type="ChEBI" id="CHEBI:15377"/>
        <dbReference type="ChEBI" id="CHEBI:15378"/>
        <dbReference type="ChEBI" id="CHEBI:30616"/>
        <dbReference type="ChEBI" id="CHEBI:43474"/>
        <dbReference type="ChEBI" id="CHEBI:456216"/>
        <dbReference type="EC" id="5.6.2.4"/>
    </reaction>
</comment>
<dbReference type="EC" id="5.6.2.4" evidence="13 15"/>
<protein>
    <recommendedName>
        <fullName evidence="2 15">ATP-dependent DNA helicase RecG</fullName>
        <ecNumber evidence="13 15">5.6.2.4</ecNumber>
    </recommendedName>
</protein>
<feature type="domain" description="Helicase ATP-binding" evidence="16">
    <location>
        <begin position="298"/>
        <end position="465"/>
    </location>
</feature>
<evidence type="ECO:0000259" key="16">
    <source>
        <dbReference type="PROSITE" id="PS51192"/>
    </source>
</evidence>
<keyword evidence="3 15" id="KW-0547">Nucleotide-binding</keyword>